<feature type="domain" description="Zn(2)-C6 fungal-type" evidence="3">
    <location>
        <begin position="20"/>
        <end position="48"/>
    </location>
</feature>
<sequence length="580" mass="65182">MYKPAPARPKKTSITRTRTGCWECRRRRVKCDERKPVCGRCERLGGECKQKTGFRFCQVYGQDVAERPISNRENVQPEPGLKHPTACRSSENGPELSPDASASHHLAVVQRAAQAATGHSTLAIPQILMPRANPADAVRFYSMAWDWQCIPQLASMLHAGGASPLRSSPLLRDMMAAVSASHLSRTSPQRRLLMPTHKENFRPNPAHESVSQEFYGSVMKKMARWSAQDFGAHPILGLAVLTLFCLVEASMGSFQAFGLHYDGATKLIDNYATTALAQDTQACALLGHLVEVRMQMWWRRVYFGTPNFHRHRPKVSLDPAFRSLTGLQSRRTSILLILCESHRINNAAIIAHWDRCSDSFVEATRTGNVQPIIEPFEQMIHEEEETLDCWCRTYPFSGGVEQAQATFCAPSARLKVLPLHMASHTETMDFAYYVASRVLQSRGPLYSLTLHDAEEIHRAYTDVEFWIHLLLRVLAGMNWKDCVRYNMYTIGITGVLLACLLRSHDRRIGLWCETWLQGCLDGSSLEEGSFPVFQTMAIIRLINKERSRGRDTFGLFQTVEDGGGSGKFGSYQSQALSSLL</sequence>
<name>A0A179I3X9_CORDF</name>
<dbReference type="SUPFAM" id="SSF57701">
    <property type="entry name" value="Zn2/Cys6 DNA-binding domain"/>
    <property type="match status" value="1"/>
</dbReference>
<keyword evidence="1" id="KW-0539">Nucleus</keyword>
<dbReference type="Gene3D" id="4.10.240.10">
    <property type="entry name" value="Zn(2)-C6 fungal-type DNA-binding domain"/>
    <property type="match status" value="1"/>
</dbReference>
<dbReference type="CDD" id="cd00067">
    <property type="entry name" value="GAL4"/>
    <property type="match status" value="1"/>
</dbReference>
<dbReference type="Pfam" id="PF00172">
    <property type="entry name" value="Zn_clus"/>
    <property type="match status" value="1"/>
</dbReference>
<dbReference type="InterPro" id="IPR036864">
    <property type="entry name" value="Zn2-C6_fun-type_DNA-bd_sf"/>
</dbReference>
<organism evidence="4 5">
    <name type="scientific">Cordyceps confragosa</name>
    <name type="common">Lecanicillium lecanii</name>
    <dbReference type="NCBI Taxonomy" id="2714763"/>
    <lineage>
        <taxon>Eukaryota</taxon>
        <taxon>Fungi</taxon>
        <taxon>Dikarya</taxon>
        <taxon>Ascomycota</taxon>
        <taxon>Pezizomycotina</taxon>
        <taxon>Sordariomycetes</taxon>
        <taxon>Hypocreomycetidae</taxon>
        <taxon>Hypocreales</taxon>
        <taxon>Cordycipitaceae</taxon>
        <taxon>Akanthomyces</taxon>
    </lineage>
</organism>
<dbReference type="GO" id="GO:0000981">
    <property type="term" value="F:DNA-binding transcription factor activity, RNA polymerase II-specific"/>
    <property type="evidence" value="ECO:0007669"/>
    <property type="project" value="InterPro"/>
</dbReference>
<dbReference type="InterPro" id="IPR001138">
    <property type="entry name" value="Zn2Cys6_DnaBD"/>
</dbReference>
<dbReference type="Proteomes" id="UP000243081">
    <property type="component" value="Unassembled WGS sequence"/>
</dbReference>
<gene>
    <name evidence="4" type="ORF">LLEC1_04190</name>
</gene>
<evidence type="ECO:0000256" key="1">
    <source>
        <dbReference type="ARBA" id="ARBA00023242"/>
    </source>
</evidence>
<dbReference type="EMBL" id="LUKN01004210">
    <property type="protein sequence ID" value="OAQ96360.1"/>
    <property type="molecule type" value="Genomic_DNA"/>
</dbReference>
<dbReference type="AlphaFoldDB" id="A0A179I3X9"/>
<comment type="caution">
    <text evidence="4">The sequence shown here is derived from an EMBL/GenBank/DDBJ whole genome shotgun (WGS) entry which is preliminary data.</text>
</comment>
<accession>A0A179I3X9</accession>
<dbReference type="GO" id="GO:0008270">
    <property type="term" value="F:zinc ion binding"/>
    <property type="evidence" value="ECO:0007669"/>
    <property type="project" value="InterPro"/>
</dbReference>
<keyword evidence="5" id="KW-1185">Reference proteome</keyword>
<dbReference type="PANTHER" id="PTHR37534">
    <property type="entry name" value="TRANSCRIPTIONAL ACTIVATOR PROTEIN UGA3"/>
    <property type="match status" value="1"/>
</dbReference>
<protein>
    <recommendedName>
        <fullName evidence="3">Zn(2)-C6 fungal-type domain-containing protein</fullName>
    </recommendedName>
</protein>
<evidence type="ECO:0000313" key="4">
    <source>
        <dbReference type="EMBL" id="OAQ96360.1"/>
    </source>
</evidence>
<evidence type="ECO:0000313" key="5">
    <source>
        <dbReference type="Proteomes" id="UP000243081"/>
    </source>
</evidence>
<dbReference type="PANTHER" id="PTHR37534:SF46">
    <property type="entry name" value="ZN(II)2CYS6 TRANSCRIPTION FACTOR (EUROFUNG)"/>
    <property type="match status" value="1"/>
</dbReference>
<proteinExistence type="predicted"/>
<feature type="non-terminal residue" evidence="4">
    <location>
        <position position="580"/>
    </location>
</feature>
<evidence type="ECO:0000256" key="2">
    <source>
        <dbReference type="SAM" id="MobiDB-lite"/>
    </source>
</evidence>
<feature type="region of interest" description="Disordered" evidence="2">
    <location>
        <begin position="68"/>
        <end position="104"/>
    </location>
</feature>
<dbReference type="PROSITE" id="PS00463">
    <property type="entry name" value="ZN2_CY6_FUNGAL_1"/>
    <property type="match status" value="1"/>
</dbReference>
<dbReference type="PROSITE" id="PS50048">
    <property type="entry name" value="ZN2_CY6_FUNGAL_2"/>
    <property type="match status" value="1"/>
</dbReference>
<reference evidence="4 5" key="1">
    <citation type="submission" date="2016-03" db="EMBL/GenBank/DDBJ databases">
        <title>Fine-scale spatial genetic structure of a fungal parasite of coffee scale insects.</title>
        <authorList>
            <person name="Jackson D."/>
            <person name="Zemenick K.A."/>
            <person name="Malloure B."/>
            <person name="Quandt C.A."/>
            <person name="James T.Y."/>
        </authorList>
    </citation>
    <scope>NUCLEOTIDE SEQUENCE [LARGE SCALE GENOMIC DNA]</scope>
    <source>
        <strain evidence="4 5">UM487</strain>
    </source>
</reference>
<dbReference type="OrthoDB" id="39175at2759"/>
<evidence type="ECO:0000259" key="3">
    <source>
        <dbReference type="PROSITE" id="PS50048"/>
    </source>
</evidence>
<dbReference type="SMART" id="SM00066">
    <property type="entry name" value="GAL4"/>
    <property type="match status" value="1"/>
</dbReference>
<dbReference type="OMA" id="VWWARAY"/>